<dbReference type="GO" id="GO:0006006">
    <property type="term" value="P:glucose metabolic process"/>
    <property type="evidence" value="ECO:0007669"/>
    <property type="project" value="InterPro"/>
</dbReference>
<evidence type="ECO:0000256" key="5">
    <source>
        <dbReference type="ARBA" id="ARBA00022679"/>
    </source>
</evidence>
<dbReference type="RefSeq" id="WP_148065380.1">
    <property type="nucleotide sequence ID" value="NZ_VRYZ01000007.1"/>
</dbReference>
<dbReference type="InterPro" id="IPR046855">
    <property type="entry name" value="AceK_kinase"/>
</dbReference>
<evidence type="ECO:0000256" key="3">
    <source>
        <dbReference type="ARBA" id="ARBA00022527"/>
    </source>
</evidence>
<dbReference type="Pfam" id="PF20423">
    <property type="entry name" value="AceK_regulatory"/>
    <property type="match status" value="1"/>
</dbReference>
<evidence type="ECO:0000256" key="2">
    <source>
        <dbReference type="ARBA" id="ARBA00022490"/>
    </source>
</evidence>
<evidence type="ECO:0000256" key="10">
    <source>
        <dbReference type="ARBA" id="ARBA00022912"/>
    </source>
</evidence>
<evidence type="ECO:0000256" key="8">
    <source>
        <dbReference type="ARBA" id="ARBA00022801"/>
    </source>
</evidence>
<dbReference type="GO" id="GO:0016208">
    <property type="term" value="F:AMP binding"/>
    <property type="evidence" value="ECO:0007669"/>
    <property type="project" value="TreeGrafter"/>
</dbReference>
<comment type="caution">
    <text evidence="14">The sequence shown here is derived from an EMBL/GenBank/DDBJ whole genome shotgun (WGS) entry which is preliminary data.</text>
</comment>
<keyword evidence="4 11" id="KW-0816">Tricarboxylic acid cycle</keyword>
<evidence type="ECO:0000259" key="13">
    <source>
        <dbReference type="Pfam" id="PF20423"/>
    </source>
</evidence>
<comment type="catalytic activity">
    <reaction evidence="11">
        <text>L-seryl-[isocitrate dehydrogenase] + ATP = O-phospho-L-seryl-[isocitrate dehydrogenase] + ADP + H(+)</text>
        <dbReference type="Rhea" id="RHEA:43540"/>
        <dbReference type="Rhea" id="RHEA-COMP:10605"/>
        <dbReference type="Rhea" id="RHEA-COMP:10606"/>
        <dbReference type="ChEBI" id="CHEBI:15378"/>
        <dbReference type="ChEBI" id="CHEBI:29999"/>
        <dbReference type="ChEBI" id="CHEBI:30616"/>
        <dbReference type="ChEBI" id="CHEBI:83421"/>
        <dbReference type="ChEBI" id="CHEBI:456216"/>
        <dbReference type="EC" id="2.7.11.5"/>
    </reaction>
</comment>
<gene>
    <name evidence="11 14" type="primary">aceK</name>
    <name evidence="14" type="ORF">FVW59_16100</name>
</gene>
<dbReference type="EMBL" id="VRYZ01000007">
    <property type="protein sequence ID" value="TXS90118.1"/>
    <property type="molecule type" value="Genomic_DNA"/>
</dbReference>
<comment type="function">
    <text evidence="11">Bifunctional enzyme which can phosphorylate or dephosphorylate isocitrate dehydrogenase (IDH) on a specific serine residue. This is a regulatory mechanism which enables bacteria to bypass the Krebs cycle via the glyoxylate shunt in response to the source of carbon. When bacteria are grown on glucose, IDH is fully active and unphosphorylated, but when grown on acetate or ethanol, the activity of IDH declines drastically concomitant with its phosphorylation.</text>
</comment>
<dbReference type="NCBIfam" id="NF002804">
    <property type="entry name" value="PRK02946.1"/>
    <property type="match status" value="1"/>
</dbReference>
<dbReference type="PIRSF" id="PIRSF000719">
    <property type="entry name" value="AceK"/>
    <property type="match status" value="1"/>
</dbReference>
<keyword evidence="5 11" id="KW-0808">Transferase</keyword>
<dbReference type="InterPro" id="IPR046854">
    <property type="entry name" value="AceK_regulatory"/>
</dbReference>
<keyword evidence="6 11" id="KW-0547">Nucleotide-binding</keyword>
<evidence type="ECO:0000256" key="4">
    <source>
        <dbReference type="ARBA" id="ARBA00022532"/>
    </source>
</evidence>
<feature type="active site" evidence="11">
    <location>
        <position position="383"/>
    </location>
</feature>
<dbReference type="PANTHER" id="PTHR39559">
    <property type="match status" value="1"/>
</dbReference>
<feature type="domain" description="Isocitrate dehydrogenase kinase/phosphatase (AceK) kinase" evidence="12">
    <location>
        <begin position="322"/>
        <end position="576"/>
    </location>
</feature>
<evidence type="ECO:0000259" key="12">
    <source>
        <dbReference type="Pfam" id="PF06315"/>
    </source>
</evidence>
<protein>
    <recommendedName>
        <fullName evidence="11">Isocitrate dehydrogenase kinase/phosphatase</fullName>
        <shortName evidence="11">IDH kinase/phosphatase</shortName>
        <shortName evidence="11">IDHK/P</shortName>
        <ecNumber evidence="11">2.7.11.5</ecNumber>
        <ecNumber evidence="11">3.1.3.-</ecNumber>
    </recommendedName>
</protein>
<dbReference type="EC" id="3.1.3.-" evidence="11"/>
<dbReference type="OrthoDB" id="5287793at2"/>
<dbReference type="GO" id="GO:0008772">
    <property type="term" value="F:[isocitrate dehydrogenase (NADP+)] kinase activity"/>
    <property type="evidence" value="ECO:0007669"/>
    <property type="project" value="UniProtKB-UniRule"/>
</dbReference>
<evidence type="ECO:0000256" key="6">
    <source>
        <dbReference type="ARBA" id="ARBA00022741"/>
    </source>
</evidence>
<keyword evidence="9 11" id="KW-0067">ATP-binding</keyword>
<dbReference type="GO" id="GO:0006097">
    <property type="term" value="P:glyoxylate cycle"/>
    <property type="evidence" value="ECO:0007669"/>
    <property type="project" value="UniProtKB-UniRule"/>
</dbReference>
<keyword evidence="10 11" id="KW-0904">Protein phosphatase</keyword>
<feature type="binding site" evidence="11">
    <location>
        <begin position="327"/>
        <end position="333"/>
    </location>
    <ligand>
        <name>ATP</name>
        <dbReference type="ChEBI" id="CHEBI:30616"/>
    </ligand>
</feature>
<evidence type="ECO:0000313" key="14">
    <source>
        <dbReference type="EMBL" id="TXS90118.1"/>
    </source>
</evidence>
<dbReference type="AlphaFoldDB" id="A0A5C8ZNR8"/>
<keyword evidence="3 11" id="KW-0723">Serine/threonine-protein kinase</keyword>
<comment type="subcellular location">
    <subcellularLocation>
        <location evidence="11">Cytoplasm</location>
    </subcellularLocation>
</comment>
<proteinExistence type="inferred from homology"/>
<dbReference type="Proteomes" id="UP000321933">
    <property type="component" value="Unassembled WGS sequence"/>
</dbReference>
<keyword evidence="1 11" id="KW-0329">Glyoxylate bypass</keyword>
<feature type="domain" description="Isocitrate dehydrogenase kinase/phosphatase (AceK) regulatory" evidence="13">
    <location>
        <begin position="18"/>
        <end position="320"/>
    </location>
</feature>
<reference evidence="14 15" key="1">
    <citation type="submission" date="2019-08" db="EMBL/GenBank/DDBJ databases">
        <title>Parahaliea maris sp. nov., isolated from the surface seawater.</title>
        <authorList>
            <person name="Liu Y."/>
        </authorList>
    </citation>
    <scope>NUCLEOTIDE SEQUENCE [LARGE SCALE GENOMIC DNA]</scope>
    <source>
        <strain evidence="14 15">S2-26</strain>
    </source>
</reference>
<dbReference type="GO" id="GO:0004721">
    <property type="term" value="F:phosphoprotein phosphatase activity"/>
    <property type="evidence" value="ECO:0007669"/>
    <property type="project" value="UniProtKB-KW"/>
</dbReference>
<dbReference type="GO" id="GO:0005737">
    <property type="term" value="C:cytoplasm"/>
    <property type="evidence" value="ECO:0007669"/>
    <property type="project" value="UniProtKB-SubCell"/>
</dbReference>
<evidence type="ECO:0000256" key="11">
    <source>
        <dbReference type="HAMAP-Rule" id="MF_00747"/>
    </source>
</evidence>
<keyword evidence="8 11" id="KW-0378">Hydrolase</keyword>
<accession>A0A5C8ZNR8</accession>
<keyword evidence="2 11" id="KW-0963">Cytoplasm</keyword>
<organism evidence="14 15">
    <name type="scientific">Parahaliea aestuarii</name>
    <dbReference type="NCBI Taxonomy" id="1852021"/>
    <lineage>
        <taxon>Bacteria</taxon>
        <taxon>Pseudomonadati</taxon>
        <taxon>Pseudomonadota</taxon>
        <taxon>Gammaproteobacteria</taxon>
        <taxon>Cellvibrionales</taxon>
        <taxon>Halieaceae</taxon>
        <taxon>Parahaliea</taxon>
    </lineage>
</organism>
<keyword evidence="7 11" id="KW-0418">Kinase</keyword>
<dbReference type="EC" id="2.7.11.5" evidence="11"/>
<dbReference type="GO" id="GO:0004674">
    <property type="term" value="F:protein serine/threonine kinase activity"/>
    <property type="evidence" value="ECO:0007669"/>
    <property type="project" value="UniProtKB-KW"/>
</dbReference>
<dbReference type="GO" id="GO:0006099">
    <property type="term" value="P:tricarboxylic acid cycle"/>
    <property type="evidence" value="ECO:0007669"/>
    <property type="project" value="UniProtKB-UniRule"/>
</dbReference>
<feature type="binding site" evidence="11">
    <location>
        <position position="348"/>
    </location>
    <ligand>
        <name>ATP</name>
        <dbReference type="ChEBI" id="CHEBI:30616"/>
    </ligand>
</feature>
<evidence type="ECO:0000256" key="7">
    <source>
        <dbReference type="ARBA" id="ARBA00022777"/>
    </source>
</evidence>
<dbReference type="HAMAP" id="MF_00747">
    <property type="entry name" value="AceK"/>
    <property type="match status" value="1"/>
</dbReference>
<dbReference type="PANTHER" id="PTHR39559:SF1">
    <property type="entry name" value="ISOCITRATE DEHYDROGENASE KINASE_PHOSPHATASE"/>
    <property type="match status" value="1"/>
</dbReference>
<keyword evidence="15" id="KW-1185">Reference proteome</keyword>
<dbReference type="InterPro" id="IPR010452">
    <property type="entry name" value="Isocitrate_DH_AceK"/>
</dbReference>
<name>A0A5C8ZNR8_9GAMM</name>
<evidence type="ECO:0000256" key="9">
    <source>
        <dbReference type="ARBA" id="ARBA00022840"/>
    </source>
</evidence>
<dbReference type="GO" id="GO:0005524">
    <property type="term" value="F:ATP binding"/>
    <property type="evidence" value="ECO:0007669"/>
    <property type="project" value="UniProtKB-UniRule"/>
</dbReference>
<sequence length="592" mass="68729">MSVELLDVSQAEKKERFARSILNGFESYFAEFQNVTLAARTRFENADWHGMHASSIERIDLYKAKTTAVLDVVELIAGDQLRDYQFWTDTKAVYAGLIEGHNNFEMAETFFNSVYCAVFKHRKIRDEHAFVFSPQGDMPPSDFRKVVRRYPLEGSLPALLQNLFADYAFSLPYENLERDIGFIVDAIENFLAPRFDLSRDGLEFQMLEHHFFRNKGAYIVGRIAAGSDSMPIVFPLMQNASEEAEVFVDTVLFGADKCSVLFSFTRSYFMVDASIPSQYVLFLQQLMPAKPISEIYSAMGYNKHGKTYYHRCAYRHMTRTTDQFIIAPGIKGMVMSVFTMPSYDFVFKIIKDRFTPPKEMTHEQVKAKYRLVKRWDRAGRMADTQEFTNLAFARERFSEELMDELRKVAPSLIEEHGKALIIKHVYVERRMTPLNLYLQDASDEQIAAVMDEYGNAIKQLAAANIFPGDMLLKNFGVTRHGRVVFYDYDEIQPLMDCNFRKIPAPRSEAEELASKPWYTVGPNDIFPEEFRLFFSGNQRARKVFDAMHSDIYEVAFWQGLQERIRQGHIEDFFPYRRKLRFPREALNLPEAV</sequence>
<evidence type="ECO:0000256" key="1">
    <source>
        <dbReference type="ARBA" id="ARBA00022435"/>
    </source>
</evidence>
<evidence type="ECO:0000313" key="15">
    <source>
        <dbReference type="Proteomes" id="UP000321933"/>
    </source>
</evidence>
<dbReference type="Pfam" id="PF06315">
    <property type="entry name" value="AceK_kinase"/>
    <property type="match status" value="1"/>
</dbReference>
<comment type="similarity">
    <text evidence="11">Belongs to the AceK family.</text>
</comment>